<organism evidence="2 3">
    <name type="scientific">Zizania palustris</name>
    <name type="common">Northern wild rice</name>
    <dbReference type="NCBI Taxonomy" id="103762"/>
    <lineage>
        <taxon>Eukaryota</taxon>
        <taxon>Viridiplantae</taxon>
        <taxon>Streptophyta</taxon>
        <taxon>Embryophyta</taxon>
        <taxon>Tracheophyta</taxon>
        <taxon>Spermatophyta</taxon>
        <taxon>Magnoliopsida</taxon>
        <taxon>Liliopsida</taxon>
        <taxon>Poales</taxon>
        <taxon>Poaceae</taxon>
        <taxon>BOP clade</taxon>
        <taxon>Oryzoideae</taxon>
        <taxon>Oryzeae</taxon>
        <taxon>Zizaniinae</taxon>
        <taxon>Zizania</taxon>
    </lineage>
</organism>
<accession>A0A8J5SIZ2</accession>
<protein>
    <recommendedName>
        <fullName evidence="1">EF-hand domain-containing protein</fullName>
    </recommendedName>
</protein>
<dbReference type="Pfam" id="PF13833">
    <property type="entry name" value="EF-hand_8"/>
    <property type="match status" value="1"/>
</dbReference>
<reference evidence="2" key="1">
    <citation type="journal article" date="2021" name="bioRxiv">
        <title>Whole Genome Assembly and Annotation of Northern Wild Rice, Zizania palustris L., Supports a Whole Genome Duplication in the Zizania Genus.</title>
        <authorList>
            <person name="Haas M."/>
            <person name="Kono T."/>
            <person name="Macchietto M."/>
            <person name="Millas R."/>
            <person name="McGilp L."/>
            <person name="Shao M."/>
            <person name="Duquette J."/>
            <person name="Hirsch C.N."/>
            <person name="Kimball J."/>
        </authorList>
    </citation>
    <scope>NUCLEOTIDE SEQUENCE</scope>
    <source>
        <tissue evidence="2">Fresh leaf tissue</tissue>
    </source>
</reference>
<dbReference type="InterPro" id="IPR018247">
    <property type="entry name" value="EF_Hand_1_Ca_BS"/>
</dbReference>
<evidence type="ECO:0000259" key="1">
    <source>
        <dbReference type="Pfam" id="PF13833"/>
    </source>
</evidence>
<keyword evidence="3" id="KW-1185">Reference proteome</keyword>
<sequence length="72" mass="8391">MDLGAGKITFHNLRRNAARLELDELWGDELSEMMREGDLDGDDALDQMEFCILMFRLNPELMLDESHRAFQC</sequence>
<dbReference type="PANTHER" id="PTHR47319:SF26">
    <property type="entry name" value="OS01G0783700 PROTEIN"/>
    <property type="match status" value="1"/>
</dbReference>
<name>A0A8J5SIZ2_ZIZPA</name>
<evidence type="ECO:0000313" key="3">
    <source>
        <dbReference type="Proteomes" id="UP000729402"/>
    </source>
</evidence>
<dbReference type="OrthoDB" id="343296at2759"/>
<gene>
    <name evidence="2" type="ORF">GUJ93_ZPchr0007g5146</name>
</gene>
<dbReference type="InterPro" id="IPR002048">
    <property type="entry name" value="EF_hand_dom"/>
</dbReference>
<feature type="domain" description="EF-hand" evidence="1">
    <location>
        <begin position="6"/>
        <end position="56"/>
    </location>
</feature>
<dbReference type="Proteomes" id="UP000729402">
    <property type="component" value="Unassembled WGS sequence"/>
</dbReference>
<evidence type="ECO:0000313" key="2">
    <source>
        <dbReference type="EMBL" id="KAG8077351.1"/>
    </source>
</evidence>
<reference evidence="2" key="2">
    <citation type="submission" date="2021-02" db="EMBL/GenBank/DDBJ databases">
        <authorList>
            <person name="Kimball J.A."/>
            <person name="Haas M.W."/>
            <person name="Macchietto M."/>
            <person name="Kono T."/>
            <person name="Duquette J."/>
            <person name="Shao M."/>
        </authorList>
    </citation>
    <scope>NUCLEOTIDE SEQUENCE</scope>
    <source>
        <tissue evidence="2">Fresh leaf tissue</tissue>
    </source>
</reference>
<dbReference type="PROSITE" id="PS00018">
    <property type="entry name" value="EF_HAND_1"/>
    <property type="match status" value="1"/>
</dbReference>
<dbReference type="AlphaFoldDB" id="A0A8J5SIZ2"/>
<dbReference type="GO" id="GO:0005509">
    <property type="term" value="F:calcium ion binding"/>
    <property type="evidence" value="ECO:0007669"/>
    <property type="project" value="InterPro"/>
</dbReference>
<dbReference type="PANTHER" id="PTHR47319">
    <property type="entry name" value="CALCIUM-BINDING PROTEIN KIC"/>
    <property type="match status" value="1"/>
</dbReference>
<proteinExistence type="predicted"/>
<dbReference type="EMBL" id="JAAALK010000282">
    <property type="protein sequence ID" value="KAG8077351.1"/>
    <property type="molecule type" value="Genomic_DNA"/>
</dbReference>
<comment type="caution">
    <text evidence="2">The sequence shown here is derived from an EMBL/GenBank/DDBJ whole genome shotgun (WGS) entry which is preliminary data.</text>
</comment>
<dbReference type="InterPro" id="IPR044205">
    <property type="entry name" value="KIC/PBP1/KRP1"/>
</dbReference>